<sequence>MTFQRQKISALFDLKGKAEGVADWAGAHLPAFPEQPNTFTDKGGMALCYIGRDHWILRAEIDNEEALLEALKPEDAPPDLSIVRVSDTMTFFRVTGPDAAQIMAIASPLDLHPAVFSDHAVTFTEVFHLKALVRRIEDGFEFAIEQSFANLVEDYLSRATA</sequence>
<protein>
    <submittedName>
        <fullName evidence="1">Sarcosine oxidase subunit gamma</fullName>
    </submittedName>
</protein>
<dbReference type="RefSeq" id="WP_406645540.1">
    <property type="nucleotide sequence ID" value="NZ_CP123584.1"/>
</dbReference>
<dbReference type="Gene3D" id="3.30.1360.120">
    <property type="entry name" value="Probable tRNA modification gtpase trme, domain 1"/>
    <property type="match status" value="1"/>
</dbReference>
<dbReference type="EMBL" id="CP123584">
    <property type="protein sequence ID" value="WZK88171.1"/>
    <property type="molecule type" value="Genomic_DNA"/>
</dbReference>
<gene>
    <name evidence="1" type="ORF">QEZ52_16400</name>
</gene>
<reference evidence="1 2" key="1">
    <citation type="submission" date="2023-04" db="EMBL/GenBank/DDBJ databases">
        <title>Complete genome sequence of Alisedimentitalea scapharcae.</title>
        <authorList>
            <person name="Rong J.-C."/>
            <person name="Yi M.-L."/>
            <person name="Zhao Q."/>
        </authorList>
    </citation>
    <scope>NUCLEOTIDE SEQUENCE [LARGE SCALE GENOMIC DNA]</scope>
    <source>
        <strain evidence="1 2">KCTC 42119</strain>
    </source>
</reference>
<proteinExistence type="predicted"/>
<name>A0ABZ2XPZ7_9RHOB</name>
<evidence type="ECO:0000313" key="2">
    <source>
        <dbReference type="Proteomes" id="UP001623232"/>
    </source>
</evidence>
<evidence type="ECO:0000313" key="1">
    <source>
        <dbReference type="EMBL" id="WZK88171.1"/>
    </source>
</evidence>
<dbReference type="InterPro" id="IPR027266">
    <property type="entry name" value="TrmE/GcvT-like"/>
</dbReference>
<accession>A0ABZ2XPZ7</accession>
<dbReference type="Gene3D" id="3.30.70.1520">
    <property type="entry name" value="Heterotetrameric sarcosine oxidase"/>
    <property type="match status" value="1"/>
</dbReference>
<organism evidence="1 2">
    <name type="scientific">Aliisedimentitalea scapharcae</name>
    <dbReference type="NCBI Taxonomy" id="1524259"/>
    <lineage>
        <taxon>Bacteria</taxon>
        <taxon>Pseudomonadati</taxon>
        <taxon>Pseudomonadota</taxon>
        <taxon>Alphaproteobacteria</taxon>
        <taxon>Rhodobacterales</taxon>
        <taxon>Roseobacteraceae</taxon>
        <taxon>Aliisedimentitalea</taxon>
    </lineage>
</organism>
<keyword evidence="2" id="KW-1185">Reference proteome</keyword>
<dbReference type="SUPFAM" id="SSF103025">
    <property type="entry name" value="Folate-binding domain"/>
    <property type="match status" value="1"/>
</dbReference>
<dbReference type="Proteomes" id="UP001623232">
    <property type="component" value="Chromosome"/>
</dbReference>